<proteinExistence type="predicted"/>
<dbReference type="Gene3D" id="3.40.1710.10">
    <property type="entry name" value="abc type-2 transporter like domain"/>
    <property type="match status" value="1"/>
</dbReference>
<dbReference type="PANTHER" id="PTHR43077">
    <property type="entry name" value="TRANSPORT PERMEASE YVFS-RELATED"/>
    <property type="match status" value="1"/>
</dbReference>
<comment type="caution">
    <text evidence="7">The sequence shown here is derived from an EMBL/GenBank/DDBJ whole genome shotgun (WGS) entry which is preliminary data.</text>
</comment>
<evidence type="ECO:0000256" key="3">
    <source>
        <dbReference type="ARBA" id="ARBA00022989"/>
    </source>
</evidence>
<evidence type="ECO:0000256" key="1">
    <source>
        <dbReference type="ARBA" id="ARBA00004141"/>
    </source>
</evidence>
<evidence type="ECO:0000256" key="5">
    <source>
        <dbReference type="SAM" id="Phobius"/>
    </source>
</evidence>
<keyword evidence="2 5" id="KW-0812">Transmembrane</keyword>
<accession>A0A5D0CNA8</accession>
<keyword evidence="3 5" id="KW-1133">Transmembrane helix</keyword>
<feature type="transmembrane region" description="Helical" evidence="5">
    <location>
        <begin position="192"/>
        <end position="212"/>
    </location>
</feature>
<evidence type="ECO:0000313" key="8">
    <source>
        <dbReference type="Proteomes" id="UP000325218"/>
    </source>
</evidence>
<evidence type="ECO:0000256" key="4">
    <source>
        <dbReference type="ARBA" id="ARBA00023136"/>
    </source>
</evidence>
<dbReference type="InterPro" id="IPR013525">
    <property type="entry name" value="ABC2_TM"/>
</dbReference>
<feature type="transmembrane region" description="Helical" evidence="5">
    <location>
        <begin position="233"/>
        <end position="255"/>
    </location>
</feature>
<feature type="transmembrane region" description="Helical" evidence="5">
    <location>
        <begin position="16"/>
        <end position="35"/>
    </location>
</feature>
<protein>
    <submittedName>
        <fullName evidence="7">DUF3533 domain-containing protein</fullName>
    </submittedName>
</protein>
<keyword evidence="8" id="KW-1185">Reference proteome</keyword>
<name>A0A5D0CNA8_9BACL</name>
<organism evidence="7 8">
    <name type="scientific">Paenibacillus faecis</name>
    <dbReference type="NCBI Taxonomy" id="862114"/>
    <lineage>
        <taxon>Bacteria</taxon>
        <taxon>Bacillati</taxon>
        <taxon>Bacillota</taxon>
        <taxon>Bacilli</taxon>
        <taxon>Bacillales</taxon>
        <taxon>Paenibacillaceae</taxon>
        <taxon>Paenibacillus</taxon>
    </lineage>
</organism>
<dbReference type="EMBL" id="VSDO01000004">
    <property type="protein sequence ID" value="TYA11529.1"/>
    <property type="molecule type" value="Genomic_DNA"/>
</dbReference>
<reference evidence="7 8" key="1">
    <citation type="submission" date="2019-08" db="EMBL/GenBank/DDBJ databases">
        <title>Genome sequencing of Paenibacillus faecis DSM 23593(T).</title>
        <authorList>
            <person name="Kook J.-K."/>
            <person name="Park S.-N."/>
            <person name="Lim Y.K."/>
        </authorList>
    </citation>
    <scope>NUCLEOTIDE SEQUENCE [LARGE SCALE GENOMIC DNA]</scope>
    <source>
        <strain evidence="7 8">DSM 23593</strain>
    </source>
</reference>
<keyword evidence="4 5" id="KW-0472">Membrane</keyword>
<gene>
    <name evidence="7" type="ORF">FRY98_20545</name>
</gene>
<dbReference type="Pfam" id="PF12698">
    <property type="entry name" value="ABC2_membrane_3"/>
    <property type="match status" value="1"/>
</dbReference>
<dbReference type="OrthoDB" id="2208410at2"/>
<evidence type="ECO:0000313" key="7">
    <source>
        <dbReference type="EMBL" id="TYA11529.1"/>
    </source>
</evidence>
<feature type="transmembrane region" description="Helical" evidence="5">
    <location>
        <begin position="261"/>
        <end position="279"/>
    </location>
</feature>
<evidence type="ECO:0000256" key="2">
    <source>
        <dbReference type="ARBA" id="ARBA00022692"/>
    </source>
</evidence>
<dbReference type="InterPro" id="IPR051328">
    <property type="entry name" value="T7SS_ABC-Transporter"/>
</dbReference>
<dbReference type="PANTHER" id="PTHR43077:SF5">
    <property type="entry name" value="PHAGE INFECTION PROTEIN"/>
    <property type="match status" value="1"/>
</dbReference>
<sequence length="394" mass="41998">MKKSLQAYLKAPQTKIGIITALMFQVIFSLIWMTAYDGVNERVSSFQIAVVNEDGAFGEKLVGGLRQSVPFAWETGLTADEAKRALEDREVQMIMTIPEKFGQTLQTPGQAGTLQYTINGSNASMVKSVMENAAARITESLNRLVSTQAIQTAFQEMALPEAQAGQLAQGLSTKVASQVDVVHPIDGMNNQMVPMMLVLASFVGSMIMGMNLQQAAAGMNPGISGGSRFAARVVLNVGASLLVSLVGTSLVFALGGQAEQGFFVFWMFQSLLVLTFLFFTQMFLLLFGMAGMLFNIAGLSLQLVSSGAMVPRQLLSGFYQAVGDYLPATYAVEGLMNVQFTGAGGAVASDMLRLAVIMGVSLAIGLTAEMVKGRKRGPAKESQVLVKPGTVVQD</sequence>
<evidence type="ECO:0000259" key="6">
    <source>
        <dbReference type="Pfam" id="PF12698"/>
    </source>
</evidence>
<feature type="domain" description="ABC-2 type transporter transmembrane" evidence="6">
    <location>
        <begin position="17"/>
        <end position="366"/>
    </location>
</feature>
<dbReference type="GO" id="GO:0016020">
    <property type="term" value="C:membrane"/>
    <property type="evidence" value="ECO:0007669"/>
    <property type="project" value="UniProtKB-SubCell"/>
</dbReference>
<dbReference type="GO" id="GO:0140359">
    <property type="term" value="F:ABC-type transporter activity"/>
    <property type="evidence" value="ECO:0007669"/>
    <property type="project" value="InterPro"/>
</dbReference>
<dbReference type="Proteomes" id="UP000325218">
    <property type="component" value="Unassembled WGS sequence"/>
</dbReference>
<comment type="subcellular location">
    <subcellularLocation>
        <location evidence="1">Membrane</location>
        <topology evidence="1">Multi-pass membrane protein</topology>
    </subcellularLocation>
</comment>
<dbReference type="RefSeq" id="WP_148455459.1">
    <property type="nucleotide sequence ID" value="NZ_VSDO01000004.1"/>
</dbReference>
<dbReference type="AlphaFoldDB" id="A0A5D0CNA8"/>